<evidence type="ECO:0008006" key="4">
    <source>
        <dbReference type="Google" id="ProtNLM"/>
    </source>
</evidence>
<dbReference type="EMBL" id="JBDXSU010000026">
    <property type="protein sequence ID" value="MFB5192701.1"/>
    <property type="molecule type" value="Genomic_DNA"/>
</dbReference>
<name>A0ABV5AKA9_9BACL</name>
<keyword evidence="3" id="KW-1185">Reference proteome</keyword>
<feature type="chain" id="PRO_5046476122" description="Lipoprotein" evidence="1">
    <location>
        <begin position="21"/>
        <end position="177"/>
    </location>
</feature>
<dbReference type="RefSeq" id="WP_275474280.1">
    <property type="nucleotide sequence ID" value="NZ_CP162940.1"/>
</dbReference>
<feature type="signal peptide" evidence="1">
    <location>
        <begin position="1"/>
        <end position="20"/>
    </location>
</feature>
<reference evidence="2 3" key="1">
    <citation type="journal article" date="2024" name="Int. J. Mol. Sci.">
        <title>Exploration of Alicyclobacillus spp. Genome in Search of Antibiotic Resistance.</title>
        <authorList>
            <person name="Bucka-Kolendo J."/>
            <person name="Kiousi D.E."/>
            <person name="Dekowska A."/>
            <person name="Mikolajczuk-Szczyrba A."/>
            <person name="Karadedos D.M."/>
            <person name="Michael P."/>
            <person name="Galanis A."/>
            <person name="Sokolowska B."/>
        </authorList>
    </citation>
    <scope>NUCLEOTIDE SEQUENCE [LARGE SCALE GENOMIC DNA]</scope>
    <source>
        <strain evidence="2 3">KKP 3000</strain>
    </source>
</reference>
<protein>
    <recommendedName>
        <fullName evidence="4">Lipoprotein</fullName>
    </recommendedName>
</protein>
<keyword evidence="1" id="KW-0732">Signal</keyword>
<evidence type="ECO:0000313" key="3">
    <source>
        <dbReference type="Proteomes" id="UP001579974"/>
    </source>
</evidence>
<comment type="caution">
    <text evidence="2">The sequence shown here is derived from an EMBL/GenBank/DDBJ whole genome shotgun (WGS) entry which is preliminary data.</text>
</comment>
<gene>
    <name evidence="2" type="ORF">KKP3000_001910</name>
</gene>
<sequence>MLKTKVAVASLVSLSLIGLAGCGSISNTTSNASAPTAKTVAEKKPVVTKPSTATQIVAALKKSSLPVGKTDVYTASNDPNHLLGRPGEYTSKVNFIDTRVKEAVSGGIEISNGGSIEVFPNTTSAKKRYTYISSIAQSAPMFEEYDYLDGKVLMRISDDLTPTQEKQYVADLKKILG</sequence>
<dbReference type="Proteomes" id="UP001579974">
    <property type="component" value="Unassembled WGS sequence"/>
</dbReference>
<organism evidence="2 3">
    <name type="scientific">Alicyclobacillus fastidiosus</name>
    <dbReference type="NCBI Taxonomy" id="392011"/>
    <lineage>
        <taxon>Bacteria</taxon>
        <taxon>Bacillati</taxon>
        <taxon>Bacillota</taxon>
        <taxon>Bacilli</taxon>
        <taxon>Bacillales</taxon>
        <taxon>Alicyclobacillaceae</taxon>
        <taxon>Alicyclobacillus</taxon>
    </lineage>
</organism>
<evidence type="ECO:0000313" key="2">
    <source>
        <dbReference type="EMBL" id="MFB5192701.1"/>
    </source>
</evidence>
<accession>A0ABV5AKA9</accession>
<evidence type="ECO:0000256" key="1">
    <source>
        <dbReference type="SAM" id="SignalP"/>
    </source>
</evidence>
<proteinExistence type="predicted"/>
<dbReference type="PROSITE" id="PS51257">
    <property type="entry name" value="PROKAR_LIPOPROTEIN"/>
    <property type="match status" value="1"/>
</dbReference>